<feature type="region of interest" description="Disordered" evidence="1">
    <location>
        <begin position="1"/>
        <end position="111"/>
    </location>
</feature>
<keyword evidence="3" id="KW-1185">Reference proteome</keyword>
<dbReference type="Proteomes" id="UP000652761">
    <property type="component" value="Unassembled WGS sequence"/>
</dbReference>
<organism evidence="2 3">
    <name type="scientific">Colocasia esculenta</name>
    <name type="common">Wild taro</name>
    <name type="synonym">Arum esculentum</name>
    <dbReference type="NCBI Taxonomy" id="4460"/>
    <lineage>
        <taxon>Eukaryota</taxon>
        <taxon>Viridiplantae</taxon>
        <taxon>Streptophyta</taxon>
        <taxon>Embryophyta</taxon>
        <taxon>Tracheophyta</taxon>
        <taxon>Spermatophyta</taxon>
        <taxon>Magnoliopsida</taxon>
        <taxon>Liliopsida</taxon>
        <taxon>Araceae</taxon>
        <taxon>Aroideae</taxon>
        <taxon>Colocasieae</taxon>
        <taxon>Colocasia</taxon>
    </lineage>
</organism>
<reference evidence="2" key="1">
    <citation type="submission" date="2017-07" db="EMBL/GenBank/DDBJ databases">
        <title>Taro Niue Genome Assembly and Annotation.</title>
        <authorList>
            <person name="Atibalentja N."/>
            <person name="Keating K."/>
            <person name="Fields C.J."/>
        </authorList>
    </citation>
    <scope>NUCLEOTIDE SEQUENCE</scope>
    <source>
        <strain evidence="2">Niue_2</strain>
        <tissue evidence="2">Leaf</tissue>
    </source>
</reference>
<accession>A0A843XE22</accession>
<sequence length="111" mass="12056">MCQEKRDSPKGAQQGQASSSAPQQPRKMRQIKPAGSSKEERGNPPKTPRRQHLSEKKLGTPNLLVLADRKGGASIGSLTSSPPRQTPPQGETRVILKLPRLESQSLKGWAP</sequence>
<evidence type="ECO:0000313" key="3">
    <source>
        <dbReference type="Proteomes" id="UP000652761"/>
    </source>
</evidence>
<evidence type="ECO:0000313" key="2">
    <source>
        <dbReference type="EMBL" id="MQM17505.1"/>
    </source>
</evidence>
<comment type="caution">
    <text evidence="2">The sequence shown here is derived from an EMBL/GenBank/DDBJ whole genome shotgun (WGS) entry which is preliminary data.</text>
</comment>
<dbReference type="EMBL" id="NMUH01007593">
    <property type="protein sequence ID" value="MQM17505.1"/>
    <property type="molecule type" value="Genomic_DNA"/>
</dbReference>
<proteinExistence type="predicted"/>
<dbReference type="AlphaFoldDB" id="A0A843XE22"/>
<feature type="compositionally biased region" description="Polar residues" evidence="1">
    <location>
        <begin position="102"/>
        <end position="111"/>
    </location>
</feature>
<name>A0A843XE22_COLES</name>
<protein>
    <submittedName>
        <fullName evidence="2">Uncharacterized protein</fullName>
    </submittedName>
</protein>
<feature type="compositionally biased region" description="Polar residues" evidence="1">
    <location>
        <begin position="76"/>
        <end position="89"/>
    </location>
</feature>
<evidence type="ECO:0000256" key="1">
    <source>
        <dbReference type="SAM" id="MobiDB-lite"/>
    </source>
</evidence>
<feature type="compositionally biased region" description="Low complexity" evidence="1">
    <location>
        <begin position="11"/>
        <end position="25"/>
    </location>
</feature>
<gene>
    <name evidence="2" type="ORF">Taro_050478</name>
</gene>